<dbReference type="RefSeq" id="WP_353476173.1">
    <property type="nucleotide sequence ID" value="NZ_CP123387.1"/>
</dbReference>
<dbReference type="InterPro" id="IPR036366">
    <property type="entry name" value="PGBDSf"/>
</dbReference>
<dbReference type="InterPro" id="IPR008256">
    <property type="entry name" value="Peptidase_S1B"/>
</dbReference>
<dbReference type="Gene3D" id="1.10.101.10">
    <property type="entry name" value="PGBD-like superfamily/PGBD"/>
    <property type="match status" value="1"/>
</dbReference>
<geneLocation type="plasmid" evidence="9">
    <name>unnamed2</name>
</geneLocation>
<dbReference type="SUPFAM" id="SSF47090">
    <property type="entry name" value="PGBD-like"/>
    <property type="match status" value="1"/>
</dbReference>
<dbReference type="GO" id="GO:0006508">
    <property type="term" value="P:proteolysis"/>
    <property type="evidence" value="ECO:0007669"/>
    <property type="project" value="UniProtKB-KW"/>
</dbReference>
<evidence type="ECO:0000256" key="3">
    <source>
        <dbReference type="ARBA" id="ARBA00022670"/>
    </source>
</evidence>
<evidence type="ECO:0000256" key="2">
    <source>
        <dbReference type="ARBA" id="ARBA00008764"/>
    </source>
</evidence>
<evidence type="ECO:0000256" key="4">
    <source>
        <dbReference type="ARBA" id="ARBA00022729"/>
    </source>
</evidence>
<protein>
    <recommendedName>
        <fullName evidence="7">Serine protease</fullName>
        <ecNumber evidence="7">3.4.21.-</ecNumber>
    </recommendedName>
</protein>
<dbReference type="InterPro" id="IPR036365">
    <property type="entry name" value="PGBD-like_sf"/>
</dbReference>
<dbReference type="AlphaFoldDB" id="A0AAU8ARZ1"/>
<evidence type="ECO:0000256" key="7">
    <source>
        <dbReference type="RuleBase" id="RU004296"/>
    </source>
</evidence>
<keyword evidence="9" id="KW-0614">Plasmid</keyword>
<dbReference type="Pfam" id="PF01471">
    <property type="entry name" value="PG_binding_1"/>
    <property type="match status" value="1"/>
</dbReference>
<dbReference type="EMBL" id="CP123387">
    <property type="protein sequence ID" value="XCC97283.1"/>
    <property type="molecule type" value="Genomic_DNA"/>
</dbReference>
<feature type="domain" description="Peptidoglycan binding-like" evidence="8">
    <location>
        <begin position="53"/>
        <end position="108"/>
    </location>
</feature>
<dbReference type="PANTHER" id="PTHR43019:SF23">
    <property type="entry name" value="PROTEASE DO-LIKE 5, CHLOROPLASTIC"/>
    <property type="match status" value="1"/>
</dbReference>
<dbReference type="GO" id="GO:0008236">
    <property type="term" value="F:serine-type peptidase activity"/>
    <property type="evidence" value="ECO:0007669"/>
    <property type="project" value="UniProtKB-KW"/>
</dbReference>
<dbReference type="SUPFAM" id="SSF50494">
    <property type="entry name" value="Trypsin-like serine proteases"/>
    <property type="match status" value="1"/>
</dbReference>
<gene>
    <name evidence="9" type="ORF">PVT71_24780</name>
</gene>
<keyword evidence="6 7" id="KW-0720">Serine protease</keyword>
<dbReference type="Pfam" id="PF13365">
    <property type="entry name" value="Trypsin_2"/>
    <property type="match status" value="1"/>
</dbReference>
<evidence type="ECO:0000256" key="5">
    <source>
        <dbReference type="ARBA" id="ARBA00022801"/>
    </source>
</evidence>
<dbReference type="PRINTS" id="PR00839">
    <property type="entry name" value="V8PROTEASE"/>
</dbReference>
<evidence type="ECO:0000256" key="1">
    <source>
        <dbReference type="ARBA" id="ARBA00004613"/>
    </source>
</evidence>
<dbReference type="InterPro" id="IPR043504">
    <property type="entry name" value="Peptidase_S1_PA_chymotrypsin"/>
</dbReference>
<dbReference type="InterPro" id="IPR009003">
    <property type="entry name" value="Peptidase_S1_PA"/>
</dbReference>
<evidence type="ECO:0000313" key="9">
    <source>
        <dbReference type="EMBL" id="XCC97283.1"/>
    </source>
</evidence>
<comment type="similarity">
    <text evidence="2 7">Belongs to the peptidase S1B family.</text>
</comment>
<keyword evidence="4" id="KW-0732">Signal</keyword>
<evidence type="ECO:0000256" key="6">
    <source>
        <dbReference type="ARBA" id="ARBA00022825"/>
    </source>
</evidence>
<keyword evidence="5 7" id="KW-0378">Hydrolase</keyword>
<accession>A0AAU8ARZ1</accession>
<dbReference type="EC" id="3.4.21.-" evidence="7"/>
<proteinExistence type="inferred from homology"/>
<dbReference type="Gene3D" id="2.40.10.10">
    <property type="entry name" value="Trypsin-like serine proteases"/>
    <property type="match status" value="2"/>
</dbReference>
<name>A0AAU8ARZ1_9RHOB</name>
<sequence>MTRGARGFRRAAVRGFGPALAALCVLIAALPARADLPIEIIRAFGLSPPVTSGRDIADVQRDLLWIGHYQGQVDGLSGPETTTGVRAFQTSIGHPETGSLDSEERAILTERARATREGIDLQIEESDWTGIRMPVPRGYVGPGKVDGNDLLDIDFAGTAAVPFGIRQMRMENSAGTIRARDLARSVIKGEEDSEVLSAGEAQGVGYFLTRVDDLKLFAIIETRQGETRSIIISASASQSGPMMPVIAEVLERTELFARAGVPFGDVQWRVMSGDYPGMEGRPDWFRSMTASGSGSLVSTEGHVLTNHHVVAGCDRITVQGQPASLVGADVRLDLALVQVPRFTGREPIAFREDAVVLGERVIVLGYPVFSVTQSLNVTEGLASSTVGFEGSRLGLQISAPVQPGNSGGPVLDGRGRQIAVVVSKAGAGLRTLVGVENMAWVIRGDVATEFLRRYEIRYRSATGRVEGRGLTTAEIATRQRAQALRVECH</sequence>
<organism evidence="9">
    <name type="scientific">Alloyangia sp. H15</name>
    <dbReference type="NCBI Taxonomy" id="3029062"/>
    <lineage>
        <taxon>Bacteria</taxon>
        <taxon>Pseudomonadati</taxon>
        <taxon>Pseudomonadota</taxon>
        <taxon>Alphaproteobacteria</taxon>
        <taxon>Rhodobacterales</taxon>
        <taxon>Roseobacteraceae</taxon>
        <taxon>Alloyangia</taxon>
    </lineage>
</organism>
<dbReference type="PANTHER" id="PTHR43019">
    <property type="entry name" value="SERINE ENDOPROTEASE DEGS"/>
    <property type="match status" value="1"/>
</dbReference>
<comment type="subcellular location">
    <subcellularLocation>
        <location evidence="1">Secreted</location>
    </subcellularLocation>
</comment>
<dbReference type="GO" id="GO:0005576">
    <property type="term" value="C:extracellular region"/>
    <property type="evidence" value="ECO:0007669"/>
    <property type="project" value="UniProtKB-SubCell"/>
</dbReference>
<dbReference type="InterPro" id="IPR002477">
    <property type="entry name" value="Peptidoglycan-bd-like"/>
</dbReference>
<keyword evidence="3 7" id="KW-0645">Protease</keyword>
<reference evidence="9" key="1">
    <citation type="submission" date="2023-02" db="EMBL/GenBank/DDBJ databases">
        <title>Description and genomic characterization of Salipiger bruguierae sp. nov., isolated from the sediment of mangrove plant Bruguiera sexangula.</title>
        <authorList>
            <person name="Long M."/>
        </authorList>
    </citation>
    <scope>NUCLEOTIDE SEQUENCE</scope>
    <source>
        <strain evidence="9">H15</strain>
        <plasmid evidence="9">unnamed2</plasmid>
    </source>
</reference>
<evidence type="ECO:0000259" key="8">
    <source>
        <dbReference type="Pfam" id="PF01471"/>
    </source>
</evidence>